<dbReference type="SUPFAM" id="SSF52058">
    <property type="entry name" value="L domain-like"/>
    <property type="match status" value="1"/>
</dbReference>
<evidence type="ECO:0000313" key="3">
    <source>
        <dbReference type="EMBL" id="RVX05545.1"/>
    </source>
</evidence>
<dbReference type="PANTHER" id="PTHR47186:SF40">
    <property type="entry name" value="NB-ARC DOMAIN-CONTAINING PROTEIN"/>
    <property type="match status" value="1"/>
</dbReference>
<proteinExistence type="predicted"/>
<evidence type="ECO:0000259" key="2">
    <source>
        <dbReference type="Pfam" id="PF23598"/>
    </source>
</evidence>
<dbReference type="EMBL" id="QGNW01000056">
    <property type="protein sequence ID" value="RVX05545.1"/>
    <property type="molecule type" value="Genomic_DNA"/>
</dbReference>
<dbReference type="AlphaFoldDB" id="A0A438J996"/>
<gene>
    <name evidence="3" type="primary">RPS2_23</name>
    <name evidence="3" type="ORF">CK203_013615</name>
</gene>
<protein>
    <submittedName>
        <fullName evidence="3">Disease resistance protein RPS2</fullName>
    </submittedName>
</protein>
<comment type="caution">
    <text evidence="3">The sequence shown here is derived from an EMBL/GenBank/DDBJ whole genome shotgun (WGS) entry which is preliminary data.</text>
</comment>
<reference evidence="3 4" key="1">
    <citation type="journal article" date="2018" name="PLoS Genet.">
        <title>Population sequencing reveals clonal diversity and ancestral inbreeding in the grapevine cultivar Chardonnay.</title>
        <authorList>
            <person name="Roach M.J."/>
            <person name="Johnson D.L."/>
            <person name="Bohlmann J."/>
            <person name="van Vuuren H.J."/>
            <person name="Jones S.J."/>
            <person name="Pretorius I.S."/>
            <person name="Schmidt S.A."/>
            <person name="Borneman A.R."/>
        </authorList>
    </citation>
    <scope>NUCLEOTIDE SEQUENCE [LARGE SCALE GENOMIC DNA]</scope>
    <source>
        <strain evidence="4">cv. Chardonnay</strain>
        <tissue evidence="3">Leaf</tissue>
    </source>
</reference>
<evidence type="ECO:0000313" key="4">
    <source>
        <dbReference type="Proteomes" id="UP000288805"/>
    </source>
</evidence>
<evidence type="ECO:0000256" key="1">
    <source>
        <dbReference type="ARBA" id="ARBA00022737"/>
    </source>
</evidence>
<feature type="domain" description="Disease resistance R13L4/SHOC-2-like LRR" evidence="2">
    <location>
        <begin position="66"/>
        <end position="297"/>
    </location>
</feature>
<dbReference type="Gene3D" id="3.80.10.10">
    <property type="entry name" value="Ribonuclease Inhibitor"/>
    <property type="match status" value="1"/>
</dbReference>
<accession>A0A438J996</accession>
<sequence length="380" mass="43825">MATLPRKRPWQQRNRGGVEVCNRTTGQFSIRTQRNTRLPQLINLAASMEQRFKQNHSWVFPFYAVLRVLDLSFTSLKEIPVSIGELVELRHLDLSGTKLTALPKELGSLAKLRLLDLQRTHSLRTIPHEAISRLSQLRVLNFYYSYGAGKRSIVMPLRVMLVCNLEGLRHLSTLGITGPEGTGCQALRFLLTWPSQLNQGMEELVTRECLQNLRSISIWYCHKLKNVSWILQLPRLEVLYIFYCSEMEELICGDEMIEEDLMAFPSLRTMSIRDLPQLRSISQEALAFPSLERIAVMDCPKLKKLPLKTHGVSALPRVYGSKEWWHGLEWMKGQPPILPSFHPLWQLDEAICACDSRILLHCRISFECNFTLLYICFLNC</sequence>
<dbReference type="Pfam" id="PF23598">
    <property type="entry name" value="LRR_14"/>
    <property type="match status" value="1"/>
</dbReference>
<dbReference type="PANTHER" id="PTHR47186">
    <property type="entry name" value="LEUCINE-RICH REPEAT-CONTAINING PROTEIN 57"/>
    <property type="match status" value="1"/>
</dbReference>
<dbReference type="Proteomes" id="UP000288805">
    <property type="component" value="Unassembled WGS sequence"/>
</dbReference>
<name>A0A438J996_VITVI</name>
<dbReference type="InterPro" id="IPR055414">
    <property type="entry name" value="LRR_R13L4/SHOC2-like"/>
</dbReference>
<keyword evidence="1" id="KW-0677">Repeat</keyword>
<dbReference type="InterPro" id="IPR032675">
    <property type="entry name" value="LRR_dom_sf"/>
</dbReference>
<organism evidence="3 4">
    <name type="scientific">Vitis vinifera</name>
    <name type="common">Grape</name>
    <dbReference type="NCBI Taxonomy" id="29760"/>
    <lineage>
        <taxon>Eukaryota</taxon>
        <taxon>Viridiplantae</taxon>
        <taxon>Streptophyta</taxon>
        <taxon>Embryophyta</taxon>
        <taxon>Tracheophyta</taxon>
        <taxon>Spermatophyta</taxon>
        <taxon>Magnoliopsida</taxon>
        <taxon>eudicotyledons</taxon>
        <taxon>Gunneridae</taxon>
        <taxon>Pentapetalae</taxon>
        <taxon>rosids</taxon>
        <taxon>Vitales</taxon>
        <taxon>Vitaceae</taxon>
        <taxon>Viteae</taxon>
        <taxon>Vitis</taxon>
    </lineage>
</organism>